<comment type="caution">
    <text evidence="6">The sequence shown here is derived from an EMBL/GenBank/DDBJ whole genome shotgun (WGS) entry which is preliminary data.</text>
</comment>
<dbReference type="SMART" id="SM01114">
    <property type="entry name" value="CXC"/>
    <property type="match status" value="2"/>
</dbReference>
<feature type="domain" description="CRC" evidence="5">
    <location>
        <begin position="400"/>
        <end position="511"/>
    </location>
</feature>
<dbReference type="EMBL" id="JAGTXO010000006">
    <property type="protein sequence ID" value="KAG8467174.1"/>
    <property type="molecule type" value="Genomic_DNA"/>
</dbReference>
<evidence type="ECO:0000256" key="4">
    <source>
        <dbReference type="SAM" id="MobiDB-lite"/>
    </source>
</evidence>
<dbReference type="GO" id="GO:0005634">
    <property type="term" value="C:nucleus"/>
    <property type="evidence" value="ECO:0007669"/>
    <property type="project" value="UniProtKB-SubCell"/>
</dbReference>
<evidence type="ECO:0000256" key="1">
    <source>
        <dbReference type="ARBA" id="ARBA00004123"/>
    </source>
</evidence>
<dbReference type="PANTHER" id="PTHR12446:SF34">
    <property type="entry name" value="PROTEIN LIN-54 HOMOLOG"/>
    <property type="match status" value="1"/>
</dbReference>
<evidence type="ECO:0000256" key="3">
    <source>
        <dbReference type="ARBA" id="ARBA00023242"/>
    </source>
</evidence>
<feature type="region of interest" description="Disordered" evidence="4">
    <location>
        <begin position="22"/>
        <end position="69"/>
    </location>
</feature>
<dbReference type="InterPro" id="IPR033467">
    <property type="entry name" value="Tesmin/TSO1-like_CXC"/>
</dbReference>
<keyword evidence="3" id="KW-0539">Nucleus</keyword>
<dbReference type="InterPro" id="IPR005172">
    <property type="entry name" value="CRC"/>
</dbReference>
<sequence>MGDSLAPSSPLLVAQKPAVPLPAASPAQPAMAAPPSSIARPPAPASASLRPQNERLAPPSVAKRPKTTTPRAACYVFGESNPWMASSASRAAACSEARAASANSPFTSFAASLTPLYPNAVQAALPTPLAQLVHEGASERRGAPCDSSAPKPKRVVTFSREQLSAPANDLGSALGELSELVSQLERPEDEQHVARVDSAQQLSGGGHATHTPFAEPCLADWGREGDAPDSLARVLSIQPTQRGLSPLSADVDAECVRNHQMVHKRRLQFDCDKMLNANRAATMTPSSTPVRTPARGGATDEHWLVFREGGSLGTPLASCSPSLPMLGTPNSLKEAFRFSEGLAGWKGKGQPLATTPGGTSHAAAGEDSPLAAAPSSAAAGASAAAKAKRERGKENSSKGKPRTCNCKHSKCIKLYCDCFSAGQFCLPSCKCANCLNNADNEPAREEARRGILERNQHAFVSKVQRMRTEGAHTKGCNCKNSKCMKKYCECYQAGVSCSERCKCVDCSNGKPHVDEGEGTPAPAPAGGVEREDDCSPMELMLALRSGGVASPQCALVRAPSPRAAVLPAAPAAEAAPGALAGPVPRTKAVTALSAMLAPMAAGTSAHSTSLRAATAGPGLASPASAARAPARAAEVSAGAHAQGKPAPSCPALARAEGSTSGALMTTDALVETLADAPPRKRALGVQCEHSAAASLAAVAAK</sequence>
<dbReference type="Proteomes" id="UP000751190">
    <property type="component" value="Unassembled WGS sequence"/>
</dbReference>
<accession>A0A8J5XNU8</accession>
<comment type="similarity">
    <text evidence="2">Belongs to the lin-54 family.</text>
</comment>
<gene>
    <name evidence="6" type="ORF">KFE25_000490</name>
</gene>
<feature type="compositionally biased region" description="Low complexity" evidence="4">
    <location>
        <begin position="371"/>
        <end position="385"/>
    </location>
</feature>
<feature type="region of interest" description="Disordered" evidence="4">
    <location>
        <begin position="347"/>
        <end position="403"/>
    </location>
</feature>
<evidence type="ECO:0000259" key="5">
    <source>
        <dbReference type="PROSITE" id="PS51634"/>
    </source>
</evidence>
<reference evidence="6" key="1">
    <citation type="submission" date="2021-05" db="EMBL/GenBank/DDBJ databases">
        <title>The genome of the haptophyte Pavlova lutheri (Diacronema luteri, Pavlovales) - a model for lipid biosynthesis in eukaryotic algae.</title>
        <authorList>
            <person name="Hulatt C.J."/>
            <person name="Posewitz M.C."/>
        </authorList>
    </citation>
    <scope>NUCLEOTIDE SEQUENCE</scope>
    <source>
        <strain evidence="6">NIVA-4/92</strain>
    </source>
</reference>
<evidence type="ECO:0000313" key="7">
    <source>
        <dbReference type="Proteomes" id="UP000751190"/>
    </source>
</evidence>
<protein>
    <recommendedName>
        <fullName evidence="5">CRC domain-containing protein</fullName>
    </recommendedName>
</protein>
<organism evidence="6 7">
    <name type="scientific">Diacronema lutheri</name>
    <name type="common">Unicellular marine alga</name>
    <name type="synonym">Monochrysis lutheri</name>
    <dbReference type="NCBI Taxonomy" id="2081491"/>
    <lineage>
        <taxon>Eukaryota</taxon>
        <taxon>Haptista</taxon>
        <taxon>Haptophyta</taxon>
        <taxon>Pavlovophyceae</taxon>
        <taxon>Pavlovales</taxon>
        <taxon>Pavlovaceae</taxon>
        <taxon>Diacronema</taxon>
    </lineage>
</organism>
<comment type="subcellular location">
    <subcellularLocation>
        <location evidence="1">Nucleus</location>
    </subcellularLocation>
</comment>
<feature type="compositionally biased region" description="Low complexity" evidence="4">
    <location>
        <begin position="518"/>
        <end position="527"/>
    </location>
</feature>
<dbReference type="PANTHER" id="PTHR12446">
    <property type="entry name" value="TESMIN/TSO1-RELATED"/>
    <property type="match status" value="1"/>
</dbReference>
<evidence type="ECO:0000256" key="2">
    <source>
        <dbReference type="ARBA" id="ARBA00007267"/>
    </source>
</evidence>
<feature type="region of interest" description="Disordered" evidence="4">
    <location>
        <begin position="511"/>
        <end position="531"/>
    </location>
</feature>
<dbReference type="AlphaFoldDB" id="A0A8J5XNU8"/>
<feature type="compositionally biased region" description="Low complexity" evidence="4">
    <location>
        <begin position="22"/>
        <end position="51"/>
    </location>
</feature>
<name>A0A8J5XNU8_DIALT</name>
<evidence type="ECO:0000313" key="6">
    <source>
        <dbReference type="EMBL" id="KAG8467174.1"/>
    </source>
</evidence>
<dbReference type="GO" id="GO:0006355">
    <property type="term" value="P:regulation of DNA-templated transcription"/>
    <property type="evidence" value="ECO:0007669"/>
    <property type="project" value="TreeGrafter"/>
</dbReference>
<keyword evidence="7" id="KW-1185">Reference proteome</keyword>
<dbReference type="PROSITE" id="PS51634">
    <property type="entry name" value="CRC"/>
    <property type="match status" value="1"/>
</dbReference>
<feature type="region of interest" description="Disordered" evidence="4">
    <location>
        <begin position="634"/>
        <end position="653"/>
    </location>
</feature>
<dbReference type="OrthoDB" id="6283463at2759"/>
<proteinExistence type="inferred from homology"/>
<dbReference type="Pfam" id="PF03638">
    <property type="entry name" value="TCR"/>
    <property type="match status" value="2"/>
</dbReference>
<dbReference type="InterPro" id="IPR028307">
    <property type="entry name" value="Lin-54_fam"/>
</dbReference>